<sequence>MLKALELAGFKSFADRTRFDFPDGITVVVGPNGSGKSNIVDGIKWVLGSQSAKSLRGKDMSDVIFKGSQSRKAAASAEATIVFDNAAGTLPVDAPEVHVTRRVFRSGEGEYLINGEPCRLKDVKNLVRGTGIGIDAYSLIEQGKVDRMLNASAKDRRAIFEEAAGISRFKAKKVEAARRLARVDQNLVRLGDIVDEVAARLKSIKSQATKAERYRIQSTRLKELRMQVAWTDWQEFSQCLEQTDTELAEAEAAREAVQAELASVTESRQELEMSVQSVAMKAQAVEASRTESSRRIASLAGRRDADTTARKDIEHSCAAQRRRLQVLQAQAGTATAELKRLEIRLQDALEMGAAAKATAEAAEAENARVGQHVDSVRRSSLEAEQQHLTALRQASEFDGQMQRLNQQIAEAQRSEKVLEQRISAQQAVVKRLTDDAQRCQKVVADLDTQIEAYAVQIDTMENELADRRRVLNRRREEIAALQSRLHGVSERLNVLEDLQQRHEGVENGVRDVLDAAARDDSAPLASCRGIVADLFEADVHVAPLIDVALGSKSQFLVVSGDELQHAVASGEVKLSGRVGLIRMDELPSVRPGERIRLDGLSGIIGRADRMVKANEVLEPLVRHLLCTTWLVESLEIALGLSRLSGAGLRFVTRNCELLERDGSVVIGPARAAAGLVSRRSELASARKEQQTYRYQLEESDKEASRLAANVEQRDAELHQIITKHRDAVTQRAASGATLTAATDALDAQVHALRSLTEEAESIHRTHNESQVELVEVRQALAGCRQRAQRYESQQEEYKQTLQAAQEEERQASDALMKANVELARSEQRSEALETAIGQVRRDQGERREAVDEVRQRLDAELQRQKDLDRRMLDASSELNELYLLEQTDGAALKQLAAEVSGVRVNIAAKQKEIDAVQKRVNKAAEQVHAIQRRRDTADVQRANLAQRLLDDYEINLAEVPIPEDFEPPEDRKAVEQEITTLRQQVQKSGSVNMEALEELEELQERYDMLHGQYQDLTAAKASLERIVNKINADSRRLFLDTLEAIRTNFQTLYRRSFGGGSADLILEEGADPLEAGVEIIATPPGKPTFSNTLLSGGEKALTAVALLMSIFKYRPSPFCVLDEVDAPFDEANIGRFVSVLQEFLEHSKFVVVTHSKKTMTAAHTLYGVTMQESGVSTRVSVRFEDVSEDGHISEDAVKRSKNDEAA</sequence>
<evidence type="ECO:0000259" key="7">
    <source>
        <dbReference type="SMART" id="SM00968"/>
    </source>
</evidence>
<dbReference type="OrthoDB" id="9808768at2"/>
<dbReference type="GO" id="GO:0005694">
    <property type="term" value="C:chromosome"/>
    <property type="evidence" value="ECO:0007669"/>
    <property type="project" value="InterPro"/>
</dbReference>
<comment type="domain">
    <text evidence="6">Contains large globular domains required for ATP hydrolysis at each terminus and a third globular domain forming a flexible hinge near the middle of the molecule. These domains are separated by coiled-coil structures.</text>
</comment>
<comment type="function">
    <text evidence="6">Required for chromosome condensation and partitioning.</text>
</comment>
<dbReference type="InterPro" id="IPR024704">
    <property type="entry name" value="SMC"/>
</dbReference>
<evidence type="ECO:0000256" key="4">
    <source>
        <dbReference type="ARBA" id="ARBA00023054"/>
    </source>
</evidence>
<dbReference type="SMART" id="SM00968">
    <property type="entry name" value="SMC_hinge"/>
    <property type="match status" value="1"/>
</dbReference>
<dbReference type="InterPro" id="IPR003395">
    <property type="entry name" value="RecF/RecN/SMC_N"/>
</dbReference>
<dbReference type="GO" id="GO:0006260">
    <property type="term" value="P:DNA replication"/>
    <property type="evidence" value="ECO:0007669"/>
    <property type="project" value="UniProtKB-UniRule"/>
</dbReference>
<proteinExistence type="inferred from homology"/>
<dbReference type="InterPro" id="IPR036277">
    <property type="entry name" value="SMC_hinge_sf"/>
</dbReference>
<dbReference type="AlphaFoldDB" id="A0A517M5G0"/>
<dbReference type="InterPro" id="IPR027417">
    <property type="entry name" value="P-loop_NTPase"/>
</dbReference>
<evidence type="ECO:0000256" key="2">
    <source>
        <dbReference type="ARBA" id="ARBA00022741"/>
    </source>
</evidence>
<evidence type="ECO:0000256" key="1">
    <source>
        <dbReference type="ARBA" id="ARBA00022490"/>
    </source>
</evidence>
<dbReference type="EMBL" id="CP036261">
    <property type="protein sequence ID" value="QDS90106.1"/>
    <property type="molecule type" value="Genomic_DNA"/>
</dbReference>
<dbReference type="Pfam" id="PF02463">
    <property type="entry name" value="SMC_N"/>
    <property type="match status" value="1"/>
</dbReference>
<dbReference type="GO" id="GO:0005737">
    <property type="term" value="C:cytoplasm"/>
    <property type="evidence" value="ECO:0007669"/>
    <property type="project" value="UniProtKB-SubCell"/>
</dbReference>
<keyword evidence="5 6" id="KW-0238">DNA-binding</keyword>
<dbReference type="SUPFAM" id="SSF75553">
    <property type="entry name" value="Smc hinge domain"/>
    <property type="match status" value="1"/>
</dbReference>
<accession>A0A517M5G0</accession>
<dbReference type="GO" id="GO:0007059">
    <property type="term" value="P:chromosome segregation"/>
    <property type="evidence" value="ECO:0007669"/>
    <property type="project" value="UniProtKB-UniRule"/>
</dbReference>
<keyword evidence="9" id="KW-1185">Reference proteome</keyword>
<dbReference type="GO" id="GO:0016887">
    <property type="term" value="F:ATP hydrolysis activity"/>
    <property type="evidence" value="ECO:0007669"/>
    <property type="project" value="InterPro"/>
</dbReference>
<feature type="coiled-coil region" evidence="6">
    <location>
        <begin position="985"/>
        <end position="1033"/>
    </location>
</feature>
<dbReference type="InterPro" id="IPR011890">
    <property type="entry name" value="SMC_prok"/>
</dbReference>
<evidence type="ECO:0000256" key="5">
    <source>
        <dbReference type="ARBA" id="ARBA00023125"/>
    </source>
</evidence>
<dbReference type="NCBIfam" id="TIGR02168">
    <property type="entry name" value="SMC_prok_B"/>
    <property type="match status" value="1"/>
</dbReference>
<comment type="subcellular location">
    <subcellularLocation>
        <location evidence="6">Cytoplasm</location>
    </subcellularLocation>
</comment>
<feature type="coiled-coil region" evidence="6">
    <location>
        <begin position="240"/>
        <end position="274"/>
    </location>
</feature>
<feature type="coiled-coil region" evidence="6">
    <location>
        <begin position="394"/>
        <end position="498"/>
    </location>
</feature>
<dbReference type="PIRSF" id="PIRSF005719">
    <property type="entry name" value="SMC"/>
    <property type="match status" value="1"/>
</dbReference>
<dbReference type="Gene3D" id="1.20.1060.20">
    <property type="match status" value="1"/>
</dbReference>
<keyword evidence="3 6" id="KW-0067">ATP-binding</keyword>
<comment type="subunit">
    <text evidence="6">Homodimer.</text>
</comment>
<dbReference type="GO" id="GO:0007062">
    <property type="term" value="P:sister chromatid cohesion"/>
    <property type="evidence" value="ECO:0007669"/>
    <property type="project" value="InterPro"/>
</dbReference>
<keyword evidence="2 6" id="KW-0547">Nucleotide-binding</keyword>
<evidence type="ECO:0000313" key="9">
    <source>
        <dbReference type="Proteomes" id="UP000319557"/>
    </source>
</evidence>
<evidence type="ECO:0000313" key="8">
    <source>
        <dbReference type="EMBL" id="QDS90106.1"/>
    </source>
</evidence>
<organism evidence="8 9">
    <name type="scientific">Rosistilla ulvae</name>
    <dbReference type="NCBI Taxonomy" id="1930277"/>
    <lineage>
        <taxon>Bacteria</taxon>
        <taxon>Pseudomonadati</taxon>
        <taxon>Planctomycetota</taxon>
        <taxon>Planctomycetia</taxon>
        <taxon>Pirellulales</taxon>
        <taxon>Pirellulaceae</taxon>
        <taxon>Rosistilla</taxon>
    </lineage>
</organism>
<keyword evidence="4 6" id="KW-0175">Coiled coil</keyword>
<dbReference type="RefSeq" id="WP_145347990.1">
    <property type="nucleotide sequence ID" value="NZ_CP036261.1"/>
</dbReference>
<dbReference type="SUPFAM" id="SSF52540">
    <property type="entry name" value="P-loop containing nucleoside triphosphate hydrolases"/>
    <property type="match status" value="1"/>
</dbReference>
<comment type="similarity">
    <text evidence="6">Belongs to the SMC family.</text>
</comment>
<dbReference type="Gene3D" id="3.30.70.1620">
    <property type="match status" value="1"/>
</dbReference>
<name>A0A517M5G0_9BACT</name>
<evidence type="ECO:0000256" key="6">
    <source>
        <dbReference type="HAMAP-Rule" id="MF_01894"/>
    </source>
</evidence>
<dbReference type="Gene3D" id="6.10.140.1720">
    <property type="match status" value="1"/>
</dbReference>
<protein>
    <recommendedName>
        <fullName evidence="6">Chromosome partition protein Smc</fullName>
    </recommendedName>
</protein>
<dbReference type="GO" id="GO:0005524">
    <property type="term" value="F:ATP binding"/>
    <property type="evidence" value="ECO:0007669"/>
    <property type="project" value="UniProtKB-UniRule"/>
</dbReference>
<feature type="domain" description="SMC hinge" evidence="7">
    <location>
        <begin position="525"/>
        <end position="641"/>
    </location>
</feature>
<dbReference type="Proteomes" id="UP000319557">
    <property type="component" value="Chromosome"/>
</dbReference>
<dbReference type="KEGG" id="ruv:EC9_43100"/>
<dbReference type="PANTHER" id="PTHR43977">
    <property type="entry name" value="STRUCTURAL MAINTENANCE OF CHROMOSOMES PROTEIN 3"/>
    <property type="match status" value="1"/>
</dbReference>
<feature type="coiled-coil region" evidence="6">
    <location>
        <begin position="906"/>
        <end position="933"/>
    </location>
</feature>
<evidence type="ECO:0000256" key="3">
    <source>
        <dbReference type="ARBA" id="ARBA00022840"/>
    </source>
</evidence>
<dbReference type="HAMAP" id="MF_01894">
    <property type="entry name" value="Smc_prok"/>
    <property type="match status" value="1"/>
</dbReference>
<feature type="coiled-coil region" evidence="6">
    <location>
        <begin position="310"/>
        <end position="365"/>
    </location>
</feature>
<dbReference type="InterPro" id="IPR010935">
    <property type="entry name" value="SMC_hinge"/>
</dbReference>
<feature type="binding site" evidence="6">
    <location>
        <begin position="31"/>
        <end position="38"/>
    </location>
    <ligand>
        <name>ATP</name>
        <dbReference type="ChEBI" id="CHEBI:30616"/>
    </ligand>
</feature>
<reference evidence="8 9" key="1">
    <citation type="submission" date="2019-02" db="EMBL/GenBank/DDBJ databases">
        <title>Deep-cultivation of Planctomycetes and their phenomic and genomic characterization uncovers novel biology.</title>
        <authorList>
            <person name="Wiegand S."/>
            <person name="Jogler M."/>
            <person name="Boedeker C."/>
            <person name="Pinto D."/>
            <person name="Vollmers J."/>
            <person name="Rivas-Marin E."/>
            <person name="Kohn T."/>
            <person name="Peeters S.H."/>
            <person name="Heuer A."/>
            <person name="Rast P."/>
            <person name="Oberbeckmann S."/>
            <person name="Bunk B."/>
            <person name="Jeske O."/>
            <person name="Meyerdierks A."/>
            <person name="Storesund J.E."/>
            <person name="Kallscheuer N."/>
            <person name="Luecker S."/>
            <person name="Lage O.M."/>
            <person name="Pohl T."/>
            <person name="Merkel B.J."/>
            <person name="Hornburger P."/>
            <person name="Mueller R.-W."/>
            <person name="Bruemmer F."/>
            <person name="Labrenz M."/>
            <person name="Spormann A.M."/>
            <person name="Op den Camp H."/>
            <person name="Overmann J."/>
            <person name="Amann R."/>
            <person name="Jetten M.S.M."/>
            <person name="Mascher T."/>
            <person name="Medema M.H."/>
            <person name="Devos D.P."/>
            <person name="Kaster A.-K."/>
            <person name="Ovreas L."/>
            <person name="Rohde M."/>
            <person name="Galperin M.Y."/>
            <person name="Jogler C."/>
        </authorList>
    </citation>
    <scope>NUCLEOTIDE SEQUENCE [LARGE SCALE GENOMIC DNA]</scope>
    <source>
        <strain evidence="8 9">EC9</strain>
    </source>
</reference>
<dbReference type="GO" id="GO:0030261">
    <property type="term" value="P:chromosome condensation"/>
    <property type="evidence" value="ECO:0007669"/>
    <property type="project" value="InterPro"/>
</dbReference>
<dbReference type="Pfam" id="PF06470">
    <property type="entry name" value="SMC_hinge"/>
    <property type="match status" value="1"/>
</dbReference>
<keyword evidence="1 6" id="KW-0963">Cytoplasm</keyword>
<gene>
    <name evidence="8" type="primary">smc_5</name>
    <name evidence="6" type="synonym">smc</name>
    <name evidence="8" type="ORF">EC9_43100</name>
</gene>
<dbReference type="Gene3D" id="3.40.50.300">
    <property type="entry name" value="P-loop containing nucleotide triphosphate hydrolases"/>
    <property type="match status" value="2"/>
</dbReference>
<feature type="coiled-coil region" evidence="6">
    <location>
        <begin position="773"/>
        <end position="870"/>
    </location>
</feature>
<dbReference type="GO" id="GO:0003677">
    <property type="term" value="F:DNA binding"/>
    <property type="evidence" value="ECO:0007669"/>
    <property type="project" value="UniProtKB-UniRule"/>
</dbReference>